<dbReference type="Gene3D" id="3.20.20.450">
    <property type="entry name" value="EAL domain"/>
    <property type="match status" value="1"/>
</dbReference>
<dbReference type="InterPro" id="IPR050706">
    <property type="entry name" value="Cyclic-di-GMP_PDE-like"/>
</dbReference>
<dbReference type="SMART" id="SM00304">
    <property type="entry name" value="HAMP"/>
    <property type="match status" value="1"/>
</dbReference>
<evidence type="ECO:0000259" key="4">
    <source>
        <dbReference type="PROSITE" id="PS50887"/>
    </source>
</evidence>
<dbReference type="InterPro" id="IPR035919">
    <property type="entry name" value="EAL_sf"/>
</dbReference>
<dbReference type="PANTHER" id="PTHR33121">
    <property type="entry name" value="CYCLIC DI-GMP PHOSPHODIESTERASE PDEF"/>
    <property type="match status" value="1"/>
</dbReference>
<feature type="domain" description="HAMP" evidence="3">
    <location>
        <begin position="172"/>
        <end position="224"/>
    </location>
</feature>
<dbReference type="PANTHER" id="PTHR33121:SF79">
    <property type="entry name" value="CYCLIC DI-GMP PHOSPHODIESTERASE PDED-RELATED"/>
    <property type="match status" value="1"/>
</dbReference>
<keyword evidence="1" id="KW-0472">Membrane</keyword>
<gene>
    <name evidence="5" type="ORF">C2869_11220</name>
</gene>
<dbReference type="InterPro" id="IPR001633">
    <property type="entry name" value="EAL_dom"/>
</dbReference>
<dbReference type="PROSITE" id="PS50883">
    <property type="entry name" value="EAL"/>
    <property type="match status" value="1"/>
</dbReference>
<dbReference type="Proteomes" id="UP000244441">
    <property type="component" value="Chromosome"/>
</dbReference>
<feature type="transmembrane region" description="Helical" evidence="1">
    <location>
        <begin position="7"/>
        <end position="27"/>
    </location>
</feature>
<dbReference type="SUPFAM" id="SSF55073">
    <property type="entry name" value="Nucleotide cyclase"/>
    <property type="match status" value="1"/>
</dbReference>
<dbReference type="CDD" id="cd06225">
    <property type="entry name" value="HAMP"/>
    <property type="match status" value="1"/>
</dbReference>
<evidence type="ECO:0000256" key="1">
    <source>
        <dbReference type="SAM" id="Phobius"/>
    </source>
</evidence>
<dbReference type="Gene3D" id="3.30.70.270">
    <property type="match status" value="1"/>
</dbReference>
<dbReference type="RefSeq" id="WP_108603025.1">
    <property type="nucleotide sequence ID" value="NZ_CP026604.1"/>
</dbReference>
<dbReference type="InterPro" id="IPR032244">
    <property type="entry name" value="LapD_MoxY_N"/>
</dbReference>
<reference evidence="5 6" key="1">
    <citation type="submission" date="2018-01" db="EMBL/GenBank/DDBJ databases">
        <title>Genome sequence of a Cantenovulum-like bacteria.</title>
        <authorList>
            <person name="Tan W.R."/>
            <person name="Lau N.-S."/>
            <person name="Go F."/>
            <person name="Amirul A.-A.A."/>
        </authorList>
    </citation>
    <scope>NUCLEOTIDE SEQUENCE [LARGE SCALE GENOMIC DNA]</scope>
    <source>
        <strain evidence="5 6">CCB-QB4</strain>
    </source>
</reference>
<evidence type="ECO:0000313" key="6">
    <source>
        <dbReference type="Proteomes" id="UP000244441"/>
    </source>
</evidence>
<dbReference type="InterPro" id="IPR000160">
    <property type="entry name" value="GGDEF_dom"/>
</dbReference>
<protein>
    <submittedName>
        <fullName evidence="5">Uncharacterized protein</fullName>
    </submittedName>
</protein>
<dbReference type="GO" id="GO:0007165">
    <property type="term" value="P:signal transduction"/>
    <property type="evidence" value="ECO:0007669"/>
    <property type="project" value="InterPro"/>
</dbReference>
<dbReference type="PROSITE" id="PS50885">
    <property type="entry name" value="HAMP"/>
    <property type="match status" value="1"/>
</dbReference>
<dbReference type="InterPro" id="IPR003660">
    <property type="entry name" value="HAMP_dom"/>
</dbReference>
<dbReference type="Gene3D" id="3.30.110.200">
    <property type="match status" value="1"/>
</dbReference>
<feature type="domain" description="GGDEF" evidence="4">
    <location>
        <begin position="263"/>
        <end position="396"/>
    </location>
</feature>
<sequence>MTLFRQLLMVIVLSFLANLIGVLWLQFESTRDYLTNQLESDLNNTSTSLSMALTPHLAEGDAVLVESTINAYFDGGYYSKIEVEILTTEQTVSKAIPVRINGVPSWFVDLIEINVPDVETTITDGWLQAGVLRIQGHPGFAYKQLWEAFVSMSSLLSMLSLVLIALASIGINLVLKPLARIRKKAQQIQERKFGEPLPLPQTKELRSVTKSINQMTVKLKEQFEEEARLHNKLKEQAFQDATTGFGNRAFFNRQLQAWLSDEPSGAVVFLELLGIDEINKKDGWTKRDDVIKSAANFIDGNFNDESGAVKCRLSAHEFALILDGLDNQQIEEQLNKLASHFQNTSYRENFYQERIFNMGAVHITAGASNGEVLSLADNAMQQARSENSGIYIAKQSQQQQTKMARMEIKDAIEKAIDASALGFTRQPVYGFKGADKPLHFEAYAKLNLEDMGAVNAGIFISVLEEFELGDQFDKKVIELVIEHLKAGSEQVYAVNLTASALKNDQFIDWMIDALKAIPQYTTQICFEFTEESVIYNREKIEAMCAQFADLGVQFGVDRVGRNFSSLSYLQSLHPNYVKIDHAYTQMALSSDNDAYFVGSLCTTIHNLDVDVIATRVENEEQLNILKEYHFDAYQGFIYKPEPFEIGKESN</sequence>
<evidence type="ECO:0000259" key="2">
    <source>
        <dbReference type="PROSITE" id="PS50883"/>
    </source>
</evidence>
<dbReference type="Gene3D" id="6.20.270.20">
    <property type="entry name" value="LapD/MoxY periplasmic domain"/>
    <property type="match status" value="1"/>
</dbReference>
<dbReference type="Pfam" id="PF00990">
    <property type="entry name" value="GGDEF"/>
    <property type="match status" value="1"/>
</dbReference>
<dbReference type="CDD" id="cd01948">
    <property type="entry name" value="EAL"/>
    <property type="match status" value="1"/>
</dbReference>
<feature type="transmembrane region" description="Helical" evidence="1">
    <location>
        <begin position="155"/>
        <end position="175"/>
    </location>
</feature>
<dbReference type="Pfam" id="PF00563">
    <property type="entry name" value="EAL"/>
    <property type="match status" value="1"/>
</dbReference>
<evidence type="ECO:0000259" key="3">
    <source>
        <dbReference type="PROSITE" id="PS50885"/>
    </source>
</evidence>
<dbReference type="GO" id="GO:0071111">
    <property type="term" value="F:cyclic-guanylate-specific phosphodiesterase activity"/>
    <property type="evidence" value="ECO:0007669"/>
    <property type="project" value="InterPro"/>
</dbReference>
<dbReference type="SMART" id="SM00052">
    <property type="entry name" value="EAL"/>
    <property type="match status" value="1"/>
</dbReference>
<dbReference type="PROSITE" id="PS50887">
    <property type="entry name" value="GGDEF"/>
    <property type="match status" value="1"/>
</dbReference>
<evidence type="ECO:0000313" key="5">
    <source>
        <dbReference type="EMBL" id="AWB66972.1"/>
    </source>
</evidence>
<dbReference type="GO" id="GO:0016020">
    <property type="term" value="C:membrane"/>
    <property type="evidence" value="ECO:0007669"/>
    <property type="project" value="InterPro"/>
</dbReference>
<organism evidence="5 6">
    <name type="scientific">Saccharobesus litoralis</name>
    <dbReference type="NCBI Taxonomy" id="2172099"/>
    <lineage>
        <taxon>Bacteria</taxon>
        <taxon>Pseudomonadati</taxon>
        <taxon>Pseudomonadota</taxon>
        <taxon>Gammaproteobacteria</taxon>
        <taxon>Alteromonadales</taxon>
        <taxon>Alteromonadaceae</taxon>
        <taxon>Saccharobesus</taxon>
    </lineage>
</organism>
<name>A0A2S0VS27_9ALTE</name>
<dbReference type="Gene3D" id="1.10.287.130">
    <property type="match status" value="1"/>
</dbReference>
<dbReference type="InterPro" id="IPR042461">
    <property type="entry name" value="LapD_MoxY_peri_C"/>
</dbReference>
<keyword evidence="6" id="KW-1185">Reference proteome</keyword>
<keyword evidence="1" id="KW-1133">Transmembrane helix</keyword>
<dbReference type="InterPro" id="IPR029787">
    <property type="entry name" value="Nucleotide_cyclase"/>
</dbReference>
<keyword evidence="1" id="KW-0812">Transmembrane</keyword>
<dbReference type="KEGG" id="cate:C2869_11220"/>
<accession>A0A2S0VS27</accession>
<dbReference type="SUPFAM" id="SSF141868">
    <property type="entry name" value="EAL domain-like"/>
    <property type="match status" value="1"/>
</dbReference>
<feature type="domain" description="EAL" evidence="2">
    <location>
        <begin position="405"/>
        <end position="650"/>
    </location>
</feature>
<dbReference type="Pfam" id="PF16448">
    <property type="entry name" value="LapD_MoxY_N"/>
    <property type="match status" value="1"/>
</dbReference>
<dbReference type="SMART" id="SM00267">
    <property type="entry name" value="GGDEF"/>
    <property type="match status" value="1"/>
</dbReference>
<dbReference type="EMBL" id="CP026604">
    <property type="protein sequence ID" value="AWB66972.1"/>
    <property type="molecule type" value="Genomic_DNA"/>
</dbReference>
<proteinExistence type="predicted"/>
<dbReference type="AlphaFoldDB" id="A0A2S0VS27"/>
<dbReference type="InterPro" id="IPR043128">
    <property type="entry name" value="Rev_trsase/Diguanyl_cyclase"/>
</dbReference>
<dbReference type="Pfam" id="PF00672">
    <property type="entry name" value="HAMP"/>
    <property type="match status" value="1"/>
</dbReference>
<dbReference type="OrthoDB" id="5894408at2"/>